<proteinExistence type="predicted"/>
<accession>A0A9W6UY93</accession>
<organism evidence="1 2">
    <name type="scientific">Kitasatospora phosalacinea</name>
    <dbReference type="NCBI Taxonomy" id="2065"/>
    <lineage>
        <taxon>Bacteria</taxon>
        <taxon>Bacillati</taxon>
        <taxon>Actinomycetota</taxon>
        <taxon>Actinomycetes</taxon>
        <taxon>Kitasatosporales</taxon>
        <taxon>Streptomycetaceae</taxon>
        <taxon>Kitasatospora</taxon>
    </lineage>
</organism>
<reference evidence="1" key="1">
    <citation type="submission" date="2023-02" db="EMBL/GenBank/DDBJ databases">
        <title>Kitasatospora phosalacinea NBRC 14627.</title>
        <authorList>
            <person name="Ichikawa N."/>
            <person name="Sato H."/>
            <person name="Tonouchi N."/>
        </authorList>
    </citation>
    <scope>NUCLEOTIDE SEQUENCE</scope>
    <source>
        <strain evidence="1">NBRC 14627</strain>
    </source>
</reference>
<dbReference type="AlphaFoldDB" id="A0A9W6UY93"/>
<sequence>MDARPLEGGGLAAGPQRVPVLPVTGLLLLPDADLDLVQTLRHEQGTAAFAVGERLDRCQVTRRKAGVDLFEGVDDGRTQGLFQRCSSEVGLHWLLT</sequence>
<name>A0A9W6UY93_9ACTN</name>
<evidence type="ECO:0000313" key="1">
    <source>
        <dbReference type="EMBL" id="GLW68239.1"/>
    </source>
</evidence>
<dbReference type="EMBL" id="BSSA01000001">
    <property type="protein sequence ID" value="GLW68239.1"/>
    <property type="molecule type" value="Genomic_DNA"/>
</dbReference>
<comment type="caution">
    <text evidence="1">The sequence shown here is derived from an EMBL/GenBank/DDBJ whole genome shotgun (WGS) entry which is preliminary data.</text>
</comment>
<dbReference type="RefSeq" id="WP_285733456.1">
    <property type="nucleotide sequence ID" value="NZ_BSSA01000001.1"/>
</dbReference>
<evidence type="ECO:0000313" key="2">
    <source>
        <dbReference type="Proteomes" id="UP001165041"/>
    </source>
</evidence>
<gene>
    <name evidence="1" type="ORF">Kpho02_05380</name>
</gene>
<dbReference type="Proteomes" id="UP001165041">
    <property type="component" value="Unassembled WGS sequence"/>
</dbReference>
<protein>
    <submittedName>
        <fullName evidence="1">Uncharacterized protein</fullName>
    </submittedName>
</protein>